<evidence type="ECO:0000256" key="8">
    <source>
        <dbReference type="ARBA" id="ARBA00023125"/>
    </source>
</evidence>
<dbReference type="PROSITE" id="PS01083">
    <property type="entry name" value="DNA_PHOTOLYASES_2_1"/>
    <property type="match status" value="1"/>
</dbReference>
<comment type="cofactor">
    <cofactor evidence="1">
        <name>FAD</name>
        <dbReference type="ChEBI" id="CHEBI:57692"/>
    </cofactor>
</comment>
<keyword evidence="15" id="KW-1185">Reference proteome</keyword>
<comment type="catalytic activity">
    <reaction evidence="12">
        <text>cyclobutadipyrimidine (in DNA) = 2 pyrimidine residues (in DNA).</text>
        <dbReference type="EC" id="4.1.99.3"/>
    </reaction>
</comment>
<dbReference type="InterPro" id="IPR032673">
    <property type="entry name" value="DNA_photolyase_2_CS"/>
</dbReference>
<protein>
    <recommendedName>
        <fullName evidence="4">Deoxyribodipyrimidine photo-lyase</fullName>
        <ecNumber evidence="3">4.1.99.3</ecNumber>
    </recommendedName>
    <alternativeName>
        <fullName evidence="11">DNA photolyase</fullName>
    </alternativeName>
</protein>
<comment type="similarity">
    <text evidence="2">Belongs to the DNA photolyase class-2 family.</text>
</comment>
<evidence type="ECO:0000256" key="3">
    <source>
        <dbReference type="ARBA" id="ARBA00013149"/>
    </source>
</evidence>
<dbReference type="GO" id="GO:0003677">
    <property type="term" value="F:DNA binding"/>
    <property type="evidence" value="ECO:0007669"/>
    <property type="project" value="UniProtKB-KW"/>
</dbReference>
<proteinExistence type="inferred from homology"/>
<dbReference type="InterPro" id="IPR036134">
    <property type="entry name" value="Crypto/Photolyase_FAD-like_sf"/>
</dbReference>
<feature type="non-terminal residue" evidence="14">
    <location>
        <position position="1"/>
    </location>
</feature>
<reference evidence="14" key="1">
    <citation type="submission" date="2021-02" db="EMBL/GenBank/DDBJ databases">
        <authorList>
            <person name="Dougan E. K."/>
            <person name="Rhodes N."/>
            <person name="Thang M."/>
            <person name="Chan C."/>
        </authorList>
    </citation>
    <scope>NUCLEOTIDE SEQUENCE</scope>
</reference>
<comment type="caution">
    <text evidence="14">The sequence shown here is derived from an EMBL/GenBank/DDBJ whole genome shotgun (WGS) entry which is preliminary data.</text>
</comment>
<evidence type="ECO:0000256" key="10">
    <source>
        <dbReference type="ARBA" id="ARBA00023239"/>
    </source>
</evidence>
<evidence type="ECO:0000313" key="14">
    <source>
        <dbReference type="EMBL" id="CAE8631345.1"/>
    </source>
</evidence>
<evidence type="ECO:0000256" key="11">
    <source>
        <dbReference type="ARBA" id="ARBA00031671"/>
    </source>
</evidence>
<dbReference type="OrthoDB" id="496749at2759"/>
<feature type="region of interest" description="Disordered" evidence="13">
    <location>
        <begin position="474"/>
        <end position="494"/>
    </location>
</feature>
<evidence type="ECO:0000313" key="15">
    <source>
        <dbReference type="Proteomes" id="UP000654075"/>
    </source>
</evidence>
<evidence type="ECO:0000256" key="4">
    <source>
        <dbReference type="ARBA" id="ARBA00014046"/>
    </source>
</evidence>
<keyword evidence="9" id="KW-0234">DNA repair</keyword>
<dbReference type="FunFam" id="1.10.579.10:FF:000002">
    <property type="entry name" value="Deoxyribodipyrimidine photolyase"/>
    <property type="match status" value="1"/>
</dbReference>
<name>A0A813H128_POLGL</name>
<dbReference type="GO" id="GO:0003904">
    <property type="term" value="F:deoxyribodipyrimidine photo-lyase activity"/>
    <property type="evidence" value="ECO:0007669"/>
    <property type="project" value="UniProtKB-EC"/>
</dbReference>
<dbReference type="GO" id="GO:0000719">
    <property type="term" value="P:photoreactive repair"/>
    <property type="evidence" value="ECO:0007669"/>
    <property type="project" value="TreeGrafter"/>
</dbReference>
<organism evidence="14 15">
    <name type="scientific">Polarella glacialis</name>
    <name type="common">Dinoflagellate</name>
    <dbReference type="NCBI Taxonomy" id="89957"/>
    <lineage>
        <taxon>Eukaryota</taxon>
        <taxon>Sar</taxon>
        <taxon>Alveolata</taxon>
        <taxon>Dinophyceae</taxon>
        <taxon>Suessiales</taxon>
        <taxon>Suessiaceae</taxon>
        <taxon>Polarella</taxon>
    </lineage>
</organism>
<feature type="region of interest" description="Disordered" evidence="13">
    <location>
        <begin position="326"/>
        <end position="348"/>
    </location>
</feature>
<keyword evidence="10" id="KW-0456">Lyase</keyword>
<feature type="region of interest" description="Disordered" evidence="13">
    <location>
        <begin position="852"/>
        <end position="883"/>
    </location>
</feature>
<feature type="region of interest" description="Disordered" evidence="13">
    <location>
        <begin position="1701"/>
        <end position="1721"/>
    </location>
</feature>
<feature type="compositionally biased region" description="Low complexity" evidence="13">
    <location>
        <begin position="475"/>
        <end position="489"/>
    </location>
</feature>
<evidence type="ECO:0000256" key="6">
    <source>
        <dbReference type="ARBA" id="ARBA00022763"/>
    </source>
</evidence>
<dbReference type="Gene3D" id="1.25.40.80">
    <property type="match status" value="1"/>
</dbReference>
<sequence length="2258" mass="243163">MISLVPALSIGVFGSQPMGQQLTTTTTSTTQNRQRSCFFGPQLLVGGGGCKDMSRTLEQFDARRVARLSICGTSLCRKSGCGKSFQLFFLRSLMNQRLTSDVDHNEISARHHLLSSPSRAAYDPSVKSCSSGVSPLFSLQRAATRVLDTIDKAPSTDCALTGHLPARPVKMIFGRVGRFQESCPDMQLHPGSRRRLKGRAEIREAAAGNLGLAIFFGCIAAADRERKKRVALHNMARASCSKPPPHCRPVTGGVQWVMCSAGPGTSQGLDLWARIFRIACSSGVQVQSRLQLGPVPQESSMAVAPCVLSQPLLAYSQPWRVSTASLPHSTCSNSGSSKTSTQSGSVLQTPQYSRAALPSKLEPVRRAIARASCVWWLSSSVTSALRDCTSEHHRALSRHAQQEMLHAEDAAEDAAEDVNTTPRSYRGSPLFSLQRSTAMVLETTDLTEGIRLLSASKLTFGYWKDGGMIARLPGQPQQQEQQQEQQQQQQRRRVPGCGELLKQGVITLNLTYLNQAQGARCLDQAGCNNTTNNSLEFTGRRGGGEGAWECCRLCRAPAVLCYNQAGHAHNKQLAWLAPLKLTAQTLAHLQAARTLMGSLLLGAGVTSHRRMRQPVSDKDNNPVRFLVDSATCLITARSEVEHDAAPIGCSQSLSAFGRLSCASAQKRAFAEWTRPSFAQFARCRAVEEGLVASVSSQFAVISSGPGASCMLEGQASKVHPPAPLSCCTVPTFKSQSWHLDQEDWNISHNIDNNINNDKLEEKGKATTGTQLVAGICGFQTICLLQVSQSIVVHPGQKLAHAFASTSLELISFPEEPPCSPIESRAACHRCHPQPLLTSLFAFPRCCGQASSRPPLHRSPCSSQGSRPESTISPPTVSRRTEACKRSRARASPGFFPLFGADLPVPFGGQAVLSTGKRAGVPACREARCSSKKPGFRAKSTSVLALSTARQVNSCELLQMSETSFDEPLVAARTLLPARDHLGQVHHQLALTATNLGHSAATWLPPVQVVPCRWCLVLFLPPVQVVPCGTQLHSQLAADLQLVPSQVFPLAHGGPLRCARQLRSRSLAVETRPLRPLGEGLPSFMPSQFGAQRLAASQSAGQRCLLLSLKCLAAAAVDSDAEPGLKLEVVSSRIDFEASSKAAIFVHQWLQCSKVVAKHGGWLNMPLPTMADQAFCSWWVLAGSNATCQYSGLSSDDNNSRSRAECRVAGHDVAPLGCSLSLRQGAFQFLLEGLQDVKERLAQRGVKLCSEHRRGQGLREALPDVEGRAGSVETNVVVPVELASRSREPAAATLRPKIQRLLPRFLVPLREVALEHPASADQLTAQAPLPALEDLDIDRSVPRAPSSGGSRLAEERFQAFLPKLARYGVGKGNDPSVQDNSFLSPYLHFGHISSLDLALRVSKAQGPTPSRSGADASKVGPEAFLEELIIRRELAKNFCLYCDDYNLFDCLPGSARHSLLQHATDPRPVMYSFERLQRGETDDPCWNAAQWEMVSTGHMHNYMRMYWCKQLIVWTPDPRTAYEWAVRLNDRFSLDGRDENGYMGIAWCFGHHDRPFPERAIFGEVRPMTRKGLESKFDMQRYQQLVWRKCRAASAAEPRLLALLPAAALGGGQSGGLGALFRGQKQGGALAASGKAQAGGLLRFFAPSSKREEPPSKRHCPEKDERDESINDALLHADWDEGWDWEQKWRAGDEGLRGASQLLVGQDDPRRPKGPLMELSPGSGYRPVASLNHSELTAAIIAARNSPPDELQWQALCRRAELVAVSLTPAELLAVARCIGERQSGQLRLLWKLASLAVERITAFTAEDLVCLAHVYSSLDAVHHGLLNVVALMLANSDDDLLSVTPMLAVALVSSFARAGYPLPLLLDEARRSLLQEEAREALSPEAALEAMDGFVQLGALDGELLAALLPVALMAPWPTALPEACAAARWALSALGALGRLEAHSEVMGLSAAGVAGGPPAIASPHRKISGEEAKALVLTAVRTSVLKQNLQLTRIVGGGPSSSPLCLLPLKDGGSISKVDGHSLLTAAELLLSPGALEADLQLAASLLNAVSGSASSAAAWSPELQVRWLRVAAAAAEAPAQVPATSAVVPLLSALAGHAPGQLVPHAAAMAKALPRLLQASGPETAVAVTKAAAKLCSEVTRELFRLRLSEARETLEASLQLVRSQHLPEECAVQLRPLAGLLLQSTLKGLSAKFKAECVFHRRGGQGPGGPEVAAWCTLLADSELLGTNVAEELWQHLAEEAKRTLAAAGLGEYE</sequence>
<dbReference type="InterPro" id="IPR052219">
    <property type="entry name" value="Photolyase_Class-2"/>
</dbReference>
<dbReference type="Proteomes" id="UP000654075">
    <property type="component" value="Unassembled WGS sequence"/>
</dbReference>
<evidence type="ECO:0000256" key="12">
    <source>
        <dbReference type="ARBA" id="ARBA00033999"/>
    </source>
</evidence>
<dbReference type="SUPFAM" id="SSF48173">
    <property type="entry name" value="Cryptochrome/photolyase FAD-binding domain"/>
    <property type="match status" value="1"/>
</dbReference>
<dbReference type="EMBL" id="CAJNNV010030104">
    <property type="protein sequence ID" value="CAE8631345.1"/>
    <property type="molecule type" value="Genomic_DNA"/>
</dbReference>
<evidence type="ECO:0000256" key="1">
    <source>
        <dbReference type="ARBA" id="ARBA00001974"/>
    </source>
</evidence>
<feature type="compositionally biased region" description="Basic and acidic residues" evidence="13">
    <location>
        <begin position="1648"/>
        <end position="1666"/>
    </location>
</feature>
<evidence type="ECO:0000256" key="5">
    <source>
        <dbReference type="ARBA" id="ARBA00022630"/>
    </source>
</evidence>
<keyword evidence="7" id="KW-0274">FAD</keyword>
<dbReference type="Gene3D" id="1.10.579.10">
    <property type="entry name" value="DNA Cyclobutane Dipyrimidine Photolyase, subunit A, domain 3"/>
    <property type="match status" value="1"/>
</dbReference>
<dbReference type="PANTHER" id="PTHR10211">
    <property type="entry name" value="DEOXYRIBODIPYRIMIDINE PHOTOLYASE"/>
    <property type="match status" value="1"/>
</dbReference>
<accession>A0A813H128</accession>
<evidence type="ECO:0000256" key="13">
    <source>
        <dbReference type="SAM" id="MobiDB-lite"/>
    </source>
</evidence>
<feature type="region of interest" description="Disordered" evidence="13">
    <location>
        <begin position="1644"/>
        <end position="1666"/>
    </location>
</feature>
<evidence type="ECO:0000256" key="7">
    <source>
        <dbReference type="ARBA" id="ARBA00022827"/>
    </source>
</evidence>
<feature type="compositionally biased region" description="Polar residues" evidence="13">
    <location>
        <begin position="859"/>
        <end position="877"/>
    </location>
</feature>
<feature type="compositionally biased region" description="Low complexity" evidence="13">
    <location>
        <begin position="329"/>
        <end position="345"/>
    </location>
</feature>
<evidence type="ECO:0000256" key="9">
    <source>
        <dbReference type="ARBA" id="ARBA00023204"/>
    </source>
</evidence>
<gene>
    <name evidence="14" type="ORF">PGLA1383_LOCUS47457</name>
</gene>
<dbReference type="EC" id="4.1.99.3" evidence="3"/>
<evidence type="ECO:0000256" key="2">
    <source>
        <dbReference type="ARBA" id="ARBA00006409"/>
    </source>
</evidence>
<keyword evidence="8" id="KW-0238">DNA-binding</keyword>
<keyword evidence="5" id="KW-0285">Flavoprotein</keyword>
<keyword evidence="6" id="KW-0227">DNA damage</keyword>
<dbReference type="PANTHER" id="PTHR10211:SF0">
    <property type="entry name" value="DEOXYRIBODIPYRIMIDINE PHOTO-LYASE"/>
    <property type="match status" value="1"/>
</dbReference>